<evidence type="ECO:0008006" key="8">
    <source>
        <dbReference type="Google" id="ProtNLM"/>
    </source>
</evidence>
<dbReference type="KEGG" id="nve:5511536"/>
<feature type="domain" description="F-box protein Hrt3/FBXO9 C-terminal" evidence="5">
    <location>
        <begin position="215"/>
        <end position="319"/>
    </location>
</feature>
<dbReference type="STRING" id="45351.A7S8N8"/>
<dbReference type="GO" id="GO:0019005">
    <property type="term" value="C:SCF ubiquitin ligase complex"/>
    <property type="evidence" value="ECO:0000318"/>
    <property type="project" value="GO_Central"/>
</dbReference>
<accession>A7S8N8</accession>
<protein>
    <recommendedName>
        <fullName evidence="8">F-box only protein 9</fullName>
    </recommendedName>
</protein>
<dbReference type="Gene3D" id="1.20.1280.50">
    <property type="match status" value="1"/>
</dbReference>
<dbReference type="GO" id="GO:0005737">
    <property type="term" value="C:cytoplasm"/>
    <property type="evidence" value="ECO:0000318"/>
    <property type="project" value="GO_Central"/>
</dbReference>
<feature type="region of interest" description="Disordered" evidence="3">
    <location>
        <begin position="15"/>
        <end position="48"/>
    </location>
</feature>
<reference evidence="6 7" key="1">
    <citation type="journal article" date="2007" name="Science">
        <title>Sea anemone genome reveals ancestral eumetazoan gene repertoire and genomic organization.</title>
        <authorList>
            <person name="Putnam N.H."/>
            <person name="Srivastava M."/>
            <person name="Hellsten U."/>
            <person name="Dirks B."/>
            <person name="Chapman J."/>
            <person name="Salamov A."/>
            <person name="Terry A."/>
            <person name="Shapiro H."/>
            <person name="Lindquist E."/>
            <person name="Kapitonov V.V."/>
            <person name="Jurka J."/>
            <person name="Genikhovich G."/>
            <person name="Grigoriev I.V."/>
            <person name="Lucas S.M."/>
            <person name="Steele R.E."/>
            <person name="Finnerty J.R."/>
            <person name="Technau U."/>
            <person name="Martindale M.Q."/>
            <person name="Rokhsar D.S."/>
        </authorList>
    </citation>
    <scope>NUCLEOTIDE SEQUENCE [LARGE SCALE GENOMIC DNA]</scope>
    <source>
        <strain evidence="7">CH2 X CH6</strain>
    </source>
</reference>
<feature type="compositionally biased region" description="Acidic residues" evidence="3">
    <location>
        <begin position="104"/>
        <end position="118"/>
    </location>
</feature>
<keyword evidence="2" id="KW-0802">TPR repeat</keyword>
<dbReference type="PANTHER" id="PTHR12874">
    <property type="entry name" value="F-BOX ONLY PROTEIN 48-RELATED"/>
    <property type="match status" value="1"/>
</dbReference>
<dbReference type="PANTHER" id="PTHR12874:SF29">
    <property type="entry name" value="F-BOX ONLY PROTEIN 9"/>
    <property type="match status" value="1"/>
</dbReference>
<dbReference type="CDD" id="cd22089">
    <property type="entry name" value="F-box_FBXO9"/>
    <property type="match status" value="1"/>
</dbReference>
<keyword evidence="1" id="KW-0833">Ubl conjugation pathway</keyword>
<dbReference type="InterPro" id="IPR045464">
    <property type="entry name" value="Hrt3/FBXO9_C"/>
</dbReference>
<dbReference type="PROSITE" id="PS50005">
    <property type="entry name" value="TPR"/>
    <property type="match status" value="1"/>
</dbReference>
<evidence type="ECO:0000259" key="5">
    <source>
        <dbReference type="Pfam" id="PF19270"/>
    </source>
</evidence>
<dbReference type="OMA" id="PRMTHIS"/>
<dbReference type="SUPFAM" id="SSF81383">
    <property type="entry name" value="F-box domain"/>
    <property type="match status" value="1"/>
</dbReference>
<feature type="compositionally biased region" description="Polar residues" evidence="3">
    <location>
        <begin position="15"/>
        <end position="40"/>
    </location>
</feature>
<gene>
    <name evidence="6" type="ORF">NEMVEDRAFT_v1g187015</name>
</gene>
<keyword evidence="7" id="KW-1185">Reference proteome</keyword>
<feature type="repeat" description="TPR" evidence="2">
    <location>
        <begin position="56"/>
        <end position="89"/>
    </location>
</feature>
<dbReference type="PhylomeDB" id="A7S8N8"/>
<dbReference type="InterPro" id="IPR019734">
    <property type="entry name" value="TPR_rpt"/>
</dbReference>
<evidence type="ECO:0000313" key="7">
    <source>
        <dbReference type="Proteomes" id="UP000001593"/>
    </source>
</evidence>
<name>A7S8N8_NEMVE</name>
<feature type="region of interest" description="Disordered" evidence="3">
    <location>
        <begin position="98"/>
        <end position="118"/>
    </location>
</feature>
<dbReference type="AlphaFoldDB" id="A7S8N8"/>
<dbReference type="InParanoid" id="A7S8N8"/>
<dbReference type="HOGENOM" id="CLU_041758_0_0_1"/>
<evidence type="ECO:0000313" key="6">
    <source>
        <dbReference type="EMBL" id="EDO39903.1"/>
    </source>
</evidence>
<evidence type="ECO:0000256" key="2">
    <source>
        <dbReference type="PROSITE-ProRule" id="PRU00339"/>
    </source>
</evidence>
<evidence type="ECO:0000256" key="3">
    <source>
        <dbReference type="SAM" id="MobiDB-lite"/>
    </source>
</evidence>
<dbReference type="EMBL" id="DS469599">
    <property type="protein sequence ID" value="EDO39903.1"/>
    <property type="molecule type" value="Genomic_DNA"/>
</dbReference>
<evidence type="ECO:0000256" key="1">
    <source>
        <dbReference type="ARBA" id="ARBA00022786"/>
    </source>
</evidence>
<organism evidence="6 7">
    <name type="scientific">Nematostella vectensis</name>
    <name type="common">Starlet sea anemone</name>
    <dbReference type="NCBI Taxonomy" id="45351"/>
    <lineage>
        <taxon>Eukaryota</taxon>
        <taxon>Metazoa</taxon>
        <taxon>Cnidaria</taxon>
        <taxon>Anthozoa</taxon>
        <taxon>Hexacorallia</taxon>
        <taxon>Actiniaria</taxon>
        <taxon>Edwardsiidae</taxon>
        <taxon>Nematostella</taxon>
    </lineage>
</organism>
<dbReference type="InterPro" id="IPR036047">
    <property type="entry name" value="F-box-like_dom_sf"/>
</dbReference>
<feature type="domain" description="F-box" evidence="4">
    <location>
        <begin position="153"/>
        <end position="202"/>
    </location>
</feature>
<dbReference type="InterPro" id="IPR001810">
    <property type="entry name" value="F-box_dom"/>
</dbReference>
<proteinExistence type="predicted"/>
<dbReference type="Pfam" id="PF19270">
    <property type="entry name" value="FBO_C"/>
    <property type="match status" value="1"/>
</dbReference>
<dbReference type="Pfam" id="PF12937">
    <property type="entry name" value="F-box-like"/>
    <property type="match status" value="1"/>
</dbReference>
<dbReference type="Proteomes" id="UP000001593">
    <property type="component" value="Unassembled WGS sequence"/>
</dbReference>
<feature type="non-terminal residue" evidence="6">
    <location>
        <position position="1"/>
    </location>
</feature>
<dbReference type="GO" id="GO:0031146">
    <property type="term" value="P:SCF-dependent proteasomal ubiquitin-dependent protein catabolic process"/>
    <property type="evidence" value="ECO:0000318"/>
    <property type="project" value="GO_Central"/>
</dbReference>
<evidence type="ECO:0000259" key="4">
    <source>
        <dbReference type="Pfam" id="PF12937"/>
    </source>
</evidence>
<dbReference type="eggNOG" id="KOG2997">
    <property type="taxonomic scope" value="Eukaryota"/>
</dbReference>
<dbReference type="OrthoDB" id="2117972at2759"/>
<sequence length="366" mass="41971">MSNKIKDELASFRQSWQQEIQQHTRTSPCDTNSHGATSGSPRPGINRGSLTIEEKASKLFQKGVYLERNGKHYDAIMFYRQAMQLVPDIEFKVNTADSLHGTSDDEEDEEKTSESEDENNFAELASMAGKFHQLSVSGHLCLPEFPPRMTHISVIPVELMVYILKWVISSELDFKSLEQIAAVSRGFYACARDPELWRLGCLRVWGLNTGLPVVWDGSFRLMYIHRPHVLTQGVYISKTMYMRQGEPSVNAFYRSMHVVEYYRYIRFNLNGSVVFLTTNEEPSSVIPQLSQPSNISLLKGHYRILGDKVVIVVEVPHTEHQCHGRSRRGKKAAPLPYLENAFHIEFRIQSTKRKNHGMLTWTTYQI</sequence>